<dbReference type="EMBL" id="WHWC01000011">
    <property type="protein sequence ID" value="KAG8374104.1"/>
    <property type="molecule type" value="Genomic_DNA"/>
</dbReference>
<evidence type="ECO:0000313" key="8">
    <source>
        <dbReference type="EMBL" id="KAG8374104.1"/>
    </source>
</evidence>
<evidence type="ECO:0000256" key="3">
    <source>
        <dbReference type="ARBA" id="ARBA00022723"/>
    </source>
</evidence>
<dbReference type="InterPro" id="IPR001128">
    <property type="entry name" value="Cyt_P450"/>
</dbReference>
<dbReference type="Gene3D" id="1.10.630.10">
    <property type="entry name" value="Cytochrome P450"/>
    <property type="match status" value="1"/>
</dbReference>
<evidence type="ECO:0000256" key="7">
    <source>
        <dbReference type="SAM" id="Phobius"/>
    </source>
</evidence>
<comment type="subcellular location">
    <subcellularLocation>
        <location evidence="1">Membrane</location>
        <topology evidence="1">Single-pass membrane protein</topology>
    </subcellularLocation>
</comment>
<dbReference type="GO" id="GO:0016020">
    <property type="term" value="C:membrane"/>
    <property type="evidence" value="ECO:0007669"/>
    <property type="project" value="UniProtKB-SubCell"/>
</dbReference>
<keyword evidence="3" id="KW-0479">Metal-binding</keyword>
<dbReference type="GO" id="GO:0016705">
    <property type="term" value="F:oxidoreductase activity, acting on paired donors, with incorporation or reduction of molecular oxygen"/>
    <property type="evidence" value="ECO:0007669"/>
    <property type="project" value="InterPro"/>
</dbReference>
<keyword evidence="5" id="KW-0408">Iron</keyword>
<sequence length="373" mass="41936">MENLNYYFLLLLVILPFVLLIILKIYLSHENHKYSPPPSPIPLPLIGHLHLIKNALHISLASLSSKYGPIFSLQLGCKSFLVISSPSSVEECFTKNDIIFANRPHSMAGDRLTYNYTALAFSSFGQFWRIMRRLSVVELFSARSLQKSEQIRDEEARALLRVLHRVTKSNPNNVVGLNYLISTYTFNHIMRIVAGKWCVKENDIESDVGKETTRRIRGMFSTTLSLGMCDFFPFLRWIGYKGMEKNLMSLHKKRDEFLQDLIDEVRGRNNNELIMGKKDKSTFIQTLLSLQLSEPQFYTDDVIKKKKKLGSGSGGATGRLGLRLSRWAKGLGGSRTNGVRAGDVVGGRGLGSGIGGRFVESGSRGGLVQWGQR</sequence>
<evidence type="ECO:0000256" key="5">
    <source>
        <dbReference type="ARBA" id="ARBA00023004"/>
    </source>
</evidence>
<proteinExistence type="predicted"/>
<protein>
    <recommendedName>
        <fullName evidence="10">Cytochrome P450</fullName>
    </recommendedName>
</protein>
<dbReference type="InterPro" id="IPR002401">
    <property type="entry name" value="Cyt_P450_E_grp-I"/>
</dbReference>
<reference evidence="8" key="1">
    <citation type="submission" date="2019-10" db="EMBL/GenBank/DDBJ databases">
        <authorList>
            <person name="Zhang R."/>
            <person name="Pan Y."/>
            <person name="Wang J."/>
            <person name="Ma R."/>
            <person name="Yu S."/>
        </authorList>
    </citation>
    <scope>NUCLEOTIDE SEQUENCE</scope>
    <source>
        <strain evidence="8">LA-IB0</strain>
        <tissue evidence="8">Leaf</tissue>
    </source>
</reference>
<dbReference type="Proteomes" id="UP000826271">
    <property type="component" value="Unassembled WGS sequence"/>
</dbReference>
<dbReference type="AlphaFoldDB" id="A0AAV6X1U0"/>
<keyword evidence="9" id="KW-1185">Reference proteome</keyword>
<feature type="transmembrane region" description="Helical" evidence="7">
    <location>
        <begin position="6"/>
        <end position="27"/>
    </location>
</feature>
<keyword evidence="7" id="KW-0812">Transmembrane</keyword>
<keyword evidence="4" id="KW-0560">Oxidoreductase</keyword>
<accession>A0AAV6X1U0</accession>
<dbReference type="GO" id="GO:0020037">
    <property type="term" value="F:heme binding"/>
    <property type="evidence" value="ECO:0007669"/>
    <property type="project" value="InterPro"/>
</dbReference>
<dbReference type="PANTHER" id="PTHR47947:SF13">
    <property type="entry name" value="CYTOCHROME P450, FAMILY 81, SUBFAMILY K, POLYPEPTIDE 1-RELATED"/>
    <property type="match status" value="1"/>
</dbReference>
<dbReference type="GO" id="GO:0005506">
    <property type="term" value="F:iron ion binding"/>
    <property type="evidence" value="ECO:0007669"/>
    <property type="project" value="InterPro"/>
</dbReference>
<keyword evidence="2" id="KW-0349">Heme</keyword>
<evidence type="ECO:0000256" key="2">
    <source>
        <dbReference type="ARBA" id="ARBA00022617"/>
    </source>
</evidence>
<dbReference type="PANTHER" id="PTHR47947">
    <property type="entry name" value="CYTOCHROME P450 82C3-RELATED"/>
    <property type="match status" value="1"/>
</dbReference>
<dbReference type="Pfam" id="PF00067">
    <property type="entry name" value="p450"/>
    <property type="match status" value="1"/>
</dbReference>
<name>A0AAV6X1U0_9LAMI</name>
<evidence type="ECO:0000256" key="1">
    <source>
        <dbReference type="ARBA" id="ARBA00004167"/>
    </source>
</evidence>
<comment type="caution">
    <text evidence="8">The sequence shown here is derived from an EMBL/GenBank/DDBJ whole genome shotgun (WGS) entry which is preliminary data.</text>
</comment>
<dbReference type="PRINTS" id="PR00463">
    <property type="entry name" value="EP450I"/>
</dbReference>
<evidence type="ECO:0000313" key="9">
    <source>
        <dbReference type="Proteomes" id="UP000826271"/>
    </source>
</evidence>
<keyword evidence="7" id="KW-0472">Membrane</keyword>
<organism evidence="8 9">
    <name type="scientific">Buddleja alternifolia</name>
    <dbReference type="NCBI Taxonomy" id="168488"/>
    <lineage>
        <taxon>Eukaryota</taxon>
        <taxon>Viridiplantae</taxon>
        <taxon>Streptophyta</taxon>
        <taxon>Embryophyta</taxon>
        <taxon>Tracheophyta</taxon>
        <taxon>Spermatophyta</taxon>
        <taxon>Magnoliopsida</taxon>
        <taxon>eudicotyledons</taxon>
        <taxon>Gunneridae</taxon>
        <taxon>Pentapetalae</taxon>
        <taxon>asterids</taxon>
        <taxon>lamiids</taxon>
        <taxon>Lamiales</taxon>
        <taxon>Scrophulariaceae</taxon>
        <taxon>Buddlejeae</taxon>
        <taxon>Buddleja</taxon>
    </lineage>
</organism>
<evidence type="ECO:0000256" key="6">
    <source>
        <dbReference type="ARBA" id="ARBA00023033"/>
    </source>
</evidence>
<evidence type="ECO:0000256" key="4">
    <source>
        <dbReference type="ARBA" id="ARBA00023002"/>
    </source>
</evidence>
<evidence type="ECO:0008006" key="10">
    <source>
        <dbReference type="Google" id="ProtNLM"/>
    </source>
</evidence>
<keyword evidence="7" id="KW-1133">Transmembrane helix</keyword>
<gene>
    <name evidence="8" type="ORF">BUALT_Bualt11G0096200</name>
</gene>
<dbReference type="InterPro" id="IPR036396">
    <property type="entry name" value="Cyt_P450_sf"/>
</dbReference>
<keyword evidence="6" id="KW-0503">Monooxygenase</keyword>
<dbReference type="GO" id="GO:0004497">
    <property type="term" value="F:monooxygenase activity"/>
    <property type="evidence" value="ECO:0007669"/>
    <property type="project" value="UniProtKB-KW"/>
</dbReference>
<dbReference type="SUPFAM" id="SSF48264">
    <property type="entry name" value="Cytochrome P450"/>
    <property type="match status" value="1"/>
</dbReference>
<dbReference type="InterPro" id="IPR050651">
    <property type="entry name" value="Plant_Cytochrome_P450_Monoox"/>
</dbReference>